<comment type="cofactor">
    <cofactor evidence="1">
        <name>Mn(2+)</name>
        <dbReference type="ChEBI" id="CHEBI:29035"/>
    </cofactor>
</comment>
<evidence type="ECO:0000256" key="5">
    <source>
        <dbReference type="ARBA" id="ARBA00022842"/>
    </source>
</evidence>
<keyword evidence="9" id="KW-1185">Reference proteome</keyword>
<name>A0ABV7C8T1_9VIBR</name>
<evidence type="ECO:0000313" key="9">
    <source>
        <dbReference type="Proteomes" id="UP001595384"/>
    </source>
</evidence>
<dbReference type="Gene3D" id="3.90.79.10">
    <property type="entry name" value="Nucleoside Triphosphate Pyrophosphohydrolase"/>
    <property type="match status" value="1"/>
</dbReference>
<dbReference type="InterPro" id="IPR015797">
    <property type="entry name" value="NUDIX_hydrolase-like_dom_sf"/>
</dbReference>
<dbReference type="Proteomes" id="UP001595384">
    <property type="component" value="Unassembled WGS sequence"/>
</dbReference>
<dbReference type="NCBIfam" id="NF007980">
    <property type="entry name" value="PRK10707.1"/>
    <property type="match status" value="1"/>
</dbReference>
<dbReference type="PANTHER" id="PTHR12992">
    <property type="entry name" value="NUDIX HYDROLASE"/>
    <property type="match status" value="1"/>
</dbReference>
<evidence type="ECO:0000256" key="2">
    <source>
        <dbReference type="ARBA" id="ARBA00001946"/>
    </source>
</evidence>
<dbReference type="RefSeq" id="WP_241967764.1">
    <property type="nucleotide sequence ID" value="NZ_AP024911.1"/>
</dbReference>
<dbReference type="InterPro" id="IPR045121">
    <property type="entry name" value="CoAse"/>
</dbReference>
<dbReference type="PANTHER" id="PTHR12992:SF11">
    <property type="entry name" value="MITOCHONDRIAL COENZYME A DIPHOSPHATASE NUDT8"/>
    <property type="match status" value="1"/>
</dbReference>
<evidence type="ECO:0000256" key="6">
    <source>
        <dbReference type="ARBA" id="ARBA00023211"/>
    </source>
</evidence>
<protein>
    <submittedName>
        <fullName evidence="8">CoA pyrophosphatase</fullName>
    </submittedName>
</protein>
<evidence type="ECO:0000313" key="8">
    <source>
        <dbReference type="EMBL" id="MFC3024028.1"/>
    </source>
</evidence>
<evidence type="ECO:0000256" key="1">
    <source>
        <dbReference type="ARBA" id="ARBA00001936"/>
    </source>
</evidence>
<dbReference type="Pfam" id="PF00293">
    <property type="entry name" value="NUDIX"/>
    <property type="match status" value="1"/>
</dbReference>
<accession>A0ABV7C8T1</accession>
<proteinExistence type="predicted"/>
<organism evidence="8 9">
    <name type="scientific">Vibrio zhugei</name>
    <dbReference type="NCBI Taxonomy" id="2479546"/>
    <lineage>
        <taxon>Bacteria</taxon>
        <taxon>Pseudomonadati</taxon>
        <taxon>Pseudomonadota</taxon>
        <taxon>Gammaproteobacteria</taxon>
        <taxon>Vibrionales</taxon>
        <taxon>Vibrionaceae</taxon>
        <taxon>Vibrio</taxon>
    </lineage>
</organism>
<dbReference type="PROSITE" id="PS51462">
    <property type="entry name" value="NUDIX"/>
    <property type="match status" value="1"/>
</dbReference>
<keyword evidence="6" id="KW-0464">Manganese</keyword>
<gene>
    <name evidence="8" type="ORF">ACFODT_09330</name>
</gene>
<sequence>MSSFSKLDFLNHFVLSPAAQYPTATQQPAKTLAGKANSLRHAGVLIGLVERPNGLHVIFTRRADHLRHHPGEVSFPGGRYEHDDASLSDTAQREAREEIGVPIEDIDVIGQLPPLVTVSQFCVTPIVAFIPCDYTPRIDPNEVAEVFEVPAQHIFHPSSLGSYTFTIRNQAHQVFGMTYNHHLIWGVTAQIIHALQQQLALPEHR</sequence>
<evidence type="ECO:0000256" key="4">
    <source>
        <dbReference type="ARBA" id="ARBA00022801"/>
    </source>
</evidence>
<dbReference type="CDD" id="cd03426">
    <property type="entry name" value="NUDIX_CoAse_Nudt7"/>
    <property type="match status" value="1"/>
</dbReference>
<keyword evidence="4" id="KW-0378">Hydrolase</keyword>
<dbReference type="SUPFAM" id="SSF55811">
    <property type="entry name" value="Nudix"/>
    <property type="match status" value="1"/>
</dbReference>
<keyword evidence="5" id="KW-0460">Magnesium</keyword>
<comment type="caution">
    <text evidence="8">The sequence shown here is derived from an EMBL/GenBank/DDBJ whole genome shotgun (WGS) entry which is preliminary data.</text>
</comment>
<feature type="domain" description="Nudix hydrolase" evidence="7">
    <location>
        <begin position="39"/>
        <end position="171"/>
    </location>
</feature>
<reference evidence="9" key="1">
    <citation type="journal article" date="2019" name="Int. J. Syst. Evol. Microbiol.">
        <title>The Global Catalogue of Microorganisms (GCM) 10K type strain sequencing project: providing services to taxonomists for standard genome sequencing and annotation.</title>
        <authorList>
            <consortium name="The Broad Institute Genomics Platform"/>
            <consortium name="The Broad Institute Genome Sequencing Center for Infectious Disease"/>
            <person name="Wu L."/>
            <person name="Ma J."/>
        </authorList>
    </citation>
    <scope>NUCLEOTIDE SEQUENCE [LARGE SCALE GENOMIC DNA]</scope>
    <source>
        <strain evidence="9">KCTC 62784</strain>
    </source>
</reference>
<comment type="cofactor">
    <cofactor evidence="2">
        <name>Mg(2+)</name>
        <dbReference type="ChEBI" id="CHEBI:18420"/>
    </cofactor>
</comment>
<keyword evidence="3" id="KW-0479">Metal-binding</keyword>
<dbReference type="EMBL" id="JBHRSE010000060">
    <property type="protein sequence ID" value="MFC3024028.1"/>
    <property type="molecule type" value="Genomic_DNA"/>
</dbReference>
<evidence type="ECO:0000259" key="7">
    <source>
        <dbReference type="PROSITE" id="PS51462"/>
    </source>
</evidence>
<dbReference type="InterPro" id="IPR000086">
    <property type="entry name" value="NUDIX_hydrolase_dom"/>
</dbReference>
<evidence type="ECO:0000256" key="3">
    <source>
        <dbReference type="ARBA" id="ARBA00022723"/>
    </source>
</evidence>